<evidence type="ECO:0000256" key="5">
    <source>
        <dbReference type="ARBA" id="ARBA00022617"/>
    </source>
</evidence>
<gene>
    <name evidence="15" type="ORF">GCM10011400_15550</name>
</gene>
<dbReference type="EMBL" id="BMHL01000002">
    <property type="protein sequence ID" value="GGC29834.1"/>
    <property type="molecule type" value="Genomic_DNA"/>
</dbReference>
<evidence type="ECO:0000259" key="14">
    <source>
        <dbReference type="Pfam" id="PF01292"/>
    </source>
</evidence>
<dbReference type="RefSeq" id="WP_115782661.1">
    <property type="nucleotide sequence ID" value="NZ_BMHL01000002.1"/>
</dbReference>
<proteinExistence type="inferred from homology"/>
<evidence type="ECO:0000256" key="6">
    <source>
        <dbReference type="ARBA" id="ARBA00022692"/>
    </source>
</evidence>
<dbReference type="SUPFAM" id="SSF81342">
    <property type="entry name" value="Transmembrane di-heme cytochromes"/>
    <property type="match status" value="1"/>
</dbReference>
<keyword evidence="16" id="KW-1185">Reference proteome</keyword>
<keyword evidence="4" id="KW-1003">Cell membrane</keyword>
<evidence type="ECO:0000313" key="15">
    <source>
        <dbReference type="EMBL" id="GGC29834.1"/>
    </source>
</evidence>
<protein>
    <submittedName>
        <fullName evidence="15">Cytochrome b</fullName>
    </submittedName>
</protein>
<name>A0ABQ1LYJ5_9BURK</name>
<evidence type="ECO:0000256" key="2">
    <source>
        <dbReference type="ARBA" id="ARBA00004651"/>
    </source>
</evidence>
<comment type="similarity">
    <text evidence="12">Belongs to the cytochrome b561 family.</text>
</comment>
<accession>A0ABQ1LYJ5</accession>
<dbReference type="PANTHER" id="PTHR30529:SF1">
    <property type="entry name" value="CYTOCHROME B561 HOMOLOG 2"/>
    <property type="match status" value="1"/>
</dbReference>
<comment type="subcellular location">
    <subcellularLocation>
        <location evidence="2">Cell membrane</location>
        <topology evidence="2">Multi-pass membrane protein</topology>
    </subcellularLocation>
</comment>
<comment type="caution">
    <text evidence="15">The sequence shown here is derived from an EMBL/GenBank/DDBJ whole genome shotgun (WGS) entry which is preliminary data.</text>
</comment>
<keyword evidence="5" id="KW-0349">Heme</keyword>
<evidence type="ECO:0000256" key="7">
    <source>
        <dbReference type="ARBA" id="ARBA00022723"/>
    </source>
</evidence>
<dbReference type="PANTHER" id="PTHR30529">
    <property type="entry name" value="CYTOCHROME B561"/>
    <property type="match status" value="1"/>
</dbReference>
<keyword evidence="7" id="KW-0479">Metal-binding</keyword>
<feature type="domain" description="Cytochrome b561 bacterial/Ni-hydrogenase" evidence="14">
    <location>
        <begin position="9"/>
        <end position="177"/>
    </location>
</feature>
<evidence type="ECO:0000256" key="12">
    <source>
        <dbReference type="ARBA" id="ARBA00037975"/>
    </source>
</evidence>
<dbReference type="InterPro" id="IPR016174">
    <property type="entry name" value="Di-haem_cyt_TM"/>
</dbReference>
<feature type="transmembrane region" description="Helical" evidence="13">
    <location>
        <begin position="12"/>
        <end position="34"/>
    </location>
</feature>
<evidence type="ECO:0000256" key="1">
    <source>
        <dbReference type="ARBA" id="ARBA00001970"/>
    </source>
</evidence>
<organism evidence="15 16">
    <name type="scientific">Paraburkholderia caffeinilytica</name>
    <dbReference type="NCBI Taxonomy" id="1761016"/>
    <lineage>
        <taxon>Bacteria</taxon>
        <taxon>Pseudomonadati</taxon>
        <taxon>Pseudomonadota</taxon>
        <taxon>Betaproteobacteria</taxon>
        <taxon>Burkholderiales</taxon>
        <taxon>Burkholderiaceae</taxon>
        <taxon>Paraburkholderia</taxon>
    </lineage>
</organism>
<keyword evidence="6 13" id="KW-0812">Transmembrane</keyword>
<dbReference type="Pfam" id="PF01292">
    <property type="entry name" value="Ni_hydr_CYTB"/>
    <property type="match status" value="1"/>
</dbReference>
<evidence type="ECO:0000256" key="9">
    <source>
        <dbReference type="ARBA" id="ARBA00022989"/>
    </source>
</evidence>
<feature type="transmembrane region" description="Helical" evidence="13">
    <location>
        <begin position="46"/>
        <end position="64"/>
    </location>
</feature>
<evidence type="ECO:0000256" key="11">
    <source>
        <dbReference type="ARBA" id="ARBA00023136"/>
    </source>
</evidence>
<evidence type="ECO:0000256" key="4">
    <source>
        <dbReference type="ARBA" id="ARBA00022475"/>
    </source>
</evidence>
<reference evidence="16" key="1">
    <citation type="journal article" date="2019" name="Int. J. Syst. Evol. Microbiol.">
        <title>The Global Catalogue of Microorganisms (GCM) 10K type strain sequencing project: providing services to taxonomists for standard genome sequencing and annotation.</title>
        <authorList>
            <consortium name="The Broad Institute Genomics Platform"/>
            <consortium name="The Broad Institute Genome Sequencing Center for Infectious Disease"/>
            <person name="Wu L."/>
            <person name="Ma J."/>
        </authorList>
    </citation>
    <scope>NUCLEOTIDE SEQUENCE [LARGE SCALE GENOMIC DNA]</scope>
    <source>
        <strain evidence="16">CGMCC 1.15103</strain>
    </source>
</reference>
<keyword evidence="11 13" id="KW-0472">Membrane</keyword>
<keyword evidence="3" id="KW-0813">Transport</keyword>
<feature type="transmembrane region" description="Helical" evidence="13">
    <location>
        <begin position="142"/>
        <end position="163"/>
    </location>
</feature>
<dbReference type="Proteomes" id="UP000602004">
    <property type="component" value="Unassembled WGS sequence"/>
</dbReference>
<evidence type="ECO:0000313" key="16">
    <source>
        <dbReference type="Proteomes" id="UP000602004"/>
    </source>
</evidence>
<feature type="transmembrane region" description="Helical" evidence="13">
    <location>
        <begin position="84"/>
        <end position="105"/>
    </location>
</feature>
<evidence type="ECO:0000256" key="3">
    <source>
        <dbReference type="ARBA" id="ARBA00022448"/>
    </source>
</evidence>
<keyword evidence="8" id="KW-0249">Electron transport</keyword>
<keyword evidence="10" id="KW-0408">Iron</keyword>
<evidence type="ECO:0000256" key="13">
    <source>
        <dbReference type="SAM" id="Phobius"/>
    </source>
</evidence>
<dbReference type="InterPro" id="IPR011577">
    <property type="entry name" value="Cyt_b561_bac/Ni-Hgenase"/>
</dbReference>
<dbReference type="InterPro" id="IPR052168">
    <property type="entry name" value="Cytochrome_b561_oxidase"/>
</dbReference>
<keyword evidence="9 13" id="KW-1133">Transmembrane helix</keyword>
<sequence>MSRANNDTYTRFAIVTHWSIALLILLNLPIGLYMDTFPHNSPRFNGILFYHASIGSLIFMLMAPRLLWRVMHTPPTLPSSIAKWQAYCASVLHGTLYVLLFLVPLAGYVHRLAGAHPVSFFGLVNMPVFIGRDEPLRLLTDTLHRGLVLTLALLLIAHIAAALKHKFIDRDGVAGRMGI</sequence>
<evidence type="ECO:0000256" key="8">
    <source>
        <dbReference type="ARBA" id="ARBA00022982"/>
    </source>
</evidence>
<comment type="cofactor">
    <cofactor evidence="1">
        <name>heme b</name>
        <dbReference type="ChEBI" id="CHEBI:60344"/>
    </cofactor>
</comment>
<evidence type="ECO:0000256" key="10">
    <source>
        <dbReference type="ARBA" id="ARBA00023004"/>
    </source>
</evidence>